<gene>
    <name evidence="1" type="ORF">EVAR_45990_1</name>
</gene>
<accession>A0A4C1X9Q7</accession>
<reference evidence="1 2" key="1">
    <citation type="journal article" date="2019" name="Commun. Biol.">
        <title>The bagworm genome reveals a unique fibroin gene that provides high tensile strength.</title>
        <authorList>
            <person name="Kono N."/>
            <person name="Nakamura H."/>
            <person name="Ohtoshi R."/>
            <person name="Tomita M."/>
            <person name="Numata K."/>
            <person name="Arakawa K."/>
        </authorList>
    </citation>
    <scope>NUCLEOTIDE SEQUENCE [LARGE SCALE GENOMIC DNA]</scope>
</reference>
<sequence>MAISYHINAHGRVNMGIEMVVTRTGRSGEQFCMTSPAHVPPAPWLSVVYGISETDYNFKRDKEIIGKHPVVAPSLASHVRGRAVSRHFAAPQRRIKRGARPPLRLGVSIKHQNFTHAKGAGYP</sequence>
<comment type="caution">
    <text evidence="1">The sequence shown here is derived from an EMBL/GenBank/DDBJ whole genome shotgun (WGS) entry which is preliminary data.</text>
</comment>
<protein>
    <submittedName>
        <fullName evidence="1">Uncharacterized protein</fullName>
    </submittedName>
</protein>
<dbReference type="Proteomes" id="UP000299102">
    <property type="component" value="Unassembled WGS sequence"/>
</dbReference>
<evidence type="ECO:0000313" key="1">
    <source>
        <dbReference type="EMBL" id="GBP59622.1"/>
    </source>
</evidence>
<proteinExistence type="predicted"/>
<keyword evidence="2" id="KW-1185">Reference proteome</keyword>
<organism evidence="1 2">
    <name type="scientific">Eumeta variegata</name>
    <name type="common">Bagworm moth</name>
    <name type="synonym">Eumeta japonica</name>
    <dbReference type="NCBI Taxonomy" id="151549"/>
    <lineage>
        <taxon>Eukaryota</taxon>
        <taxon>Metazoa</taxon>
        <taxon>Ecdysozoa</taxon>
        <taxon>Arthropoda</taxon>
        <taxon>Hexapoda</taxon>
        <taxon>Insecta</taxon>
        <taxon>Pterygota</taxon>
        <taxon>Neoptera</taxon>
        <taxon>Endopterygota</taxon>
        <taxon>Lepidoptera</taxon>
        <taxon>Glossata</taxon>
        <taxon>Ditrysia</taxon>
        <taxon>Tineoidea</taxon>
        <taxon>Psychidae</taxon>
        <taxon>Oiketicinae</taxon>
        <taxon>Eumeta</taxon>
    </lineage>
</organism>
<dbReference type="EMBL" id="BGZK01000766">
    <property type="protein sequence ID" value="GBP59622.1"/>
    <property type="molecule type" value="Genomic_DNA"/>
</dbReference>
<name>A0A4C1X9Q7_EUMVA</name>
<dbReference type="AlphaFoldDB" id="A0A4C1X9Q7"/>
<evidence type="ECO:0000313" key="2">
    <source>
        <dbReference type="Proteomes" id="UP000299102"/>
    </source>
</evidence>